<dbReference type="OrthoDB" id="2916249at2"/>
<organism evidence="1 2">
    <name type="scientific">Mesobacillus persicus</name>
    <dbReference type="NCBI Taxonomy" id="930146"/>
    <lineage>
        <taxon>Bacteria</taxon>
        <taxon>Bacillati</taxon>
        <taxon>Bacillota</taxon>
        <taxon>Bacilli</taxon>
        <taxon>Bacillales</taxon>
        <taxon>Bacillaceae</taxon>
        <taxon>Mesobacillus</taxon>
    </lineage>
</organism>
<dbReference type="RefSeq" id="WP_090746981.1">
    <property type="nucleotide sequence ID" value="NZ_FOBW01000010.1"/>
</dbReference>
<accession>A0A1H8EMP4</accession>
<dbReference type="STRING" id="930146.SAMN05192533_11037"/>
<dbReference type="Pfam" id="PF09388">
    <property type="entry name" value="SpoOE-like"/>
    <property type="match status" value="1"/>
</dbReference>
<protein>
    <submittedName>
        <fullName evidence="1">Spo0E like sporulation regulatory protein</fullName>
    </submittedName>
</protein>
<dbReference type="SUPFAM" id="SSF140500">
    <property type="entry name" value="BAS1536-like"/>
    <property type="match status" value="1"/>
</dbReference>
<dbReference type="InterPro" id="IPR037208">
    <property type="entry name" value="Spo0E-like_sf"/>
</dbReference>
<dbReference type="AlphaFoldDB" id="A0A1H8EMP4"/>
<proteinExistence type="predicted"/>
<name>A0A1H8EMP4_9BACI</name>
<sequence>METMISSVLTERELLGYIEFLRSDLIDIGLTHGFNNHRTIKASQELDYFIFEYQRLTSALGN</sequence>
<dbReference type="GO" id="GO:0043937">
    <property type="term" value="P:regulation of sporulation"/>
    <property type="evidence" value="ECO:0007669"/>
    <property type="project" value="InterPro"/>
</dbReference>
<dbReference type="EMBL" id="FOBW01000010">
    <property type="protein sequence ID" value="SEN20769.1"/>
    <property type="molecule type" value="Genomic_DNA"/>
</dbReference>
<reference evidence="2" key="1">
    <citation type="submission" date="2016-10" db="EMBL/GenBank/DDBJ databases">
        <authorList>
            <person name="Varghese N."/>
            <person name="Submissions S."/>
        </authorList>
    </citation>
    <scope>NUCLEOTIDE SEQUENCE [LARGE SCALE GENOMIC DNA]</scope>
    <source>
        <strain evidence="2">B48,IBRC-M 10115,DSM 25386,CECT 8001</strain>
    </source>
</reference>
<evidence type="ECO:0000313" key="1">
    <source>
        <dbReference type="EMBL" id="SEN20769.1"/>
    </source>
</evidence>
<dbReference type="GO" id="GO:0046983">
    <property type="term" value="F:protein dimerization activity"/>
    <property type="evidence" value="ECO:0007669"/>
    <property type="project" value="InterPro"/>
</dbReference>
<dbReference type="Proteomes" id="UP000198553">
    <property type="component" value="Unassembled WGS sequence"/>
</dbReference>
<dbReference type="InterPro" id="IPR036638">
    <property type="entry name" value="HLH_DNA-bd_sf"/>
</dbReference>
<dbReference type="Gene3D" id="4.10.280.10">
    <property type="entry name" value="Helix-loop-helix DNA-binding domain"/>
    <property type="match status" value="1"/>
</dbReference>
<dbReference type="InterPro" id="IPR018540">
    <property type="entry name" value="Spo0E-like"/>
</dbReference>
<gene>
    <name evidence="1" type="ORF">SAMN05192533_11037</name>
</gene>
<evidence type="ECO:0000313" key="2">
    <source>
        <dbReference type="Proteomes" id="UP000198553"/>
    </source>
</evidence>
<keyword evidence="2" id="KW-1185">Reference proteome</keyword>